<evidence type="ECO:0000256" key="5">
    <source>
        <dbReference type="ARBA" id="ARBA00023136"/>
    </source>
</evidence>
<keyword evidence="8" id="KW-1185">Reference proteome</keyword>
<evidence type="ECO:0000256" key="3">
    <source>
        <dbReference type="ARBA" id="ARBA00022692"/>
    </source>
</evidence>
<feature type="transmembrane region" description="Helical" evidence="6">
    <location>
        <begin position="262"/>
        <end position="284"/>
    </location>
</feature>
<keyword evidence="5 6" id="KW-0472">Membrane</keyword>
<proteinExistence type="predicted"/>
<feature type="transmembrane region" description="Helical" evidence="6">
    <location>
        <begin position="32"/>
        <end position="56"/>
    </location>
</feature>
<feature type="transmembrane region" description="Helical" evidence="6">
    <location>
        <begin position="438"/>
        <end position="457"/>
    </location>
</feature>
<dbReference type="GO" id="GO:0022857">
    <property type="term" value="F:transmembrane transporter activity"/>
    <property type="evidence" value="ECO:0007669"/>
    <property type="project" value="InterPro"/>
</dbReference>
<dbReference type="Proteomes" id="UP000198741">
    <property type="component" value="Chromosome I"/>
</dbReference>
<dbReference type="Pfam" id="PF13520">
    <property type="entry name" value="AA_permease_2"/>
    <property type="match status" value="1"/>
</dbReference>
<dbReference type="Gene3D" id="1.20.1740.10">
    <property type="entry name" value="Amino acid/polyamine transporter I"/>
    <property type="match status" value="1"/>
</dbReference>
<feature type="transmembrane region" description="Helical" evidence="6">
    <location>
        <begin position="223"/>
        <end position="241"/>
    </location>
</feature>
<evidence type="ECO:0000256" key="2">
    <source>
        <dbReference type="ARBA" id="ARBA00022448"/>
    </source>
</evidence>
<feature type="transmembrane region" description="Helical" evidence="6">
    <location>
        <begin position="469"/>
        <end position="490"/>
    </location>
</feature>
<dbReference type="STRING" id="1090615.SAMN04515671_2108"/>
<feature type="transmembrane region" description="Helical" evidence="6">
    <location>
        <begin position="179"/>
        <end position="203"/>
    </location>
</feature>
<dbReference type="PANTHER" id="PTHR45649">
    <property type="entry name" value="AMINO-ACID PERMEASE BAT1"/>
    <property type="match status" value="1"/>
</dbReference>
<evidence type="ECO:0000313" key="8">
    <source>
        <dbReference type="Proteomes" id="UP000198741"/>
    </source>
</evidence>
<keyword evidence="2" id="KW-0813">Transport</keyword>
<evidence type="ECO:0000256" key="1">
    <source>
        <dbReference type="ARBA" id="ARBA00004141"/>
    </source>
</evidence>
<evidence type="ECO:0000256" key="4">
    <source>
        <dbReference type="ARBA" id="ARBA00022989"/>
    </source>
</evidence>
<dbReference type="PIRSF" id="PIRSF006060">
    <property type="entry name" value="AA_transporter"/>
    <property type="match status" value="1"/>
</dbReference>
<feature type="transmembrane region" description="Helical" evidence="6">
    <location>
        <begin position="62"/>
        <end position="84"/>
    </location>
</feature>
<comment type="subcellular location">
    <subcellularLocation>
        <location evidence="1">Membrane</location>
        <topology evidence="1">Multi-pass membrane protein</topology>
    </subcellularLocation>
</comment>
<evidence type="ECO:0000313" key="7">
    <source>
        <dbReference type="EMBL" id="SDO84238.1"/>
    </source>
</evidence>
<accession>A0A1H0MUU9</accession>
<evidence type="ECO:0000256" key="6">
    <source>
        <dbReference type="SAM" id="Phobius"/>
    </source>
</evidence>
<dbReference type="PANTHER" id="PTHR45649:SF26">
    <property type="entry name" value="OS04G0435100 PROTEIN"/>
    <property type="match status" value="1"/>
</dbReference>
<gene>
    <name evidence="7" type="ORF">SAMN04515671_2108</name>
</gene>
<dbReference type="AlphaFoldDB" id="A0A1H0MUU9"/>
<sequence length="513" mass="53649">MTAVAVGTDTVASSDLGEFGYEQQLHRSIGSYASFAAGFSFVSILTTIFQLFGFGYSFAGPVFFWTWPAVFLGQLTVALCFAELAARYPISGAIYQWSRRLGGHVVGWFAGWTMILAQVVTVAAAAVAMQAVLPSIWSGFQLVGGDPNPLTPSGAKNAVVLGVIVLVGTTLINSFAVRVMAVINSIGVTCELVGVVLLAIALFSSAKRGPGVVLNTQGLSGGLFGSLLVASLMAAYVMVGFDSAGELSEETHNPRKTAPRTIIRALTVSAAGGAFILIGALMAAPEANDPNIGTGGLAYVITSRLGDVLGKAFLADVVLAAFVCTLAIQTATTRMIFSMSRDEVLPFSQQLGKVSRNGATATASILVGVLAVALLLVNMGQTGVFTALTSTCIVLLYLAYLMVTLPMLLKRINGSWGRLPTVRDEAGRPGFSLGRFGLPLNVIAVLFGLAMMINLAWPREAVYGSSPVLHYFALIFLAVVIVGGALVFAAKKRAYREAIGHEMTVTAVAEAAV</sequence>
<name>A0A1H0MUU9_9ACTN</name>
<feature type="transmembrane region" description="Helical" evidence="6">
    <location>
        <begin position="383"/>
        <end position="409"/>
    </location>
</feature>
<dbReference type="OrthoDB" id="8274074at2"/>
<feature type="transmembrane region" description="Helical" evidence="6">
    <location>
        <begin position="313"/>
        <end position="337"/>
    </location>
</feature>
<dbReference type="RefSeq" id="WP_090475910.1">
    <property type="nucleotide sequence ID" value="NZ_LT629710.1"/>
</dbReference>
<dbReference type="InterPro" id="IPR002293">
    <property type="entry name" value="AA/rel_permease1"/>
</dbReference>
<feature type="transmembrane region" description="Helical" evidence="6">
    <location>
        <begin position="153"/>
        <end position="172"/>
    </location>
</feature>
<keyword evidence="3 6" id="KW-0812">Transmembrane</keyword>
<reference evidence="7 8" key="1">
    <citation type="submission" date="2016-10" db="EMBL/GenBank/DDBJ databases">
        <authorList>
            <person name="de Groot N.N."/>
        </authorList>
    </citation>
    <scope>NUCLEOTIDE SEQUENCE [LARGE SCALE GENOMIC DNA]</scope>
    <source>
        <strain evidence="8">P4-7,KCTC 19426,CECT 7604</strain>
    </source>
</reference>
<feature type="transmembrane region" description="Helical" evidence="6">
    <location>
        <begin position="358"/>
        <end position="377"/>
    </location>
</feature>
<dbReference type="EMBL" id="LT629710">
    <property type="protein sequence ID" value="SDO84238.1"/>
    <property type="molecule type" value="Genomic_DNA"/>
</dbReference>
<dbReference type="GO" id="GO:0016020">
    <property type="term" value="C:membrane"/>
    <property type="evidence" value="ECO:0007669"/>
    <property type="project" value="UniProtKB-SubCell"/>
</dbReference>
<protein>
    <submittedName>
        <fullName evidence="7">Permease, urea carboxylase system</fullName>
    </submittedName>
</protein>
<feature type="transmembrane region" description="Helical" evidence="6">
    <location>
        <begin position="105"/>
        <end position="133"/>
    </location>
</feature>
<organism evidence="7 8">
    <name type="scientific">Nakamurella panacisegetis</name>
    <dbReference type="NCBI Taxonomy" id="1090615"/>
    <lineage>
        <taxon>Bacteria</taxon>
        <taxon>Bacillati</taxon>
        <taxon>Actinomycetota</taxon>
        <taxon>Actinomycetes</taxon>
        <taxon>Nakamurellales</taxon>
        <taxon>Nakamurellaceae</taxon>
        <taxon>Nakamurella</taxon>
    </lineage>
</organism>
<keyword evidence="4 6" id="KW-1133">Transmembrane helix</keyword>